<sequence>MLQHASLILLPKLQNELPWSIISPTFWCSSYNVFLV</sequence>
<organism evidence="1">
    <name type="scientific">Manihot esculenta</name>
    <name type="common">Cassava</name>
    <name type="synonym">Jatropha manihot</name>
    <dbReference type="NCBI Taxonomy" id="3983"/>
    <lineage>
        <taxon>Eukaryota</taxon>
        <taxon>Viridiplantae</taxon>
        <taxon>Streptophyta</taxon>
        <taxon>Embryophyta</taxon>
        <taxon>Tracheophyta</taxon>
        <taxon>Spermatophyta</taxon>
        <taxon>Magnoliopsida</taxon>
        <taxon>eudicotyledons</taxon>
        <taxon>Gunneridae</taxon>
        <taxon>Pentapetalae</taxon>
        <taxon>rosids</taxon>
        <taxon>fabids</taxon>
        <taxon>Malpighiales</taxon>
        <taxon>Euphorbiaceae</taxon>
        <taxon>Crotonoideae</taxon>
        <taxon>Manihoteae</taxon>
        <taxon>Manihot</taxon>
    </lineage>
</organism>
<name>A0A2C9UAQ7_MANES</name>
<accession>A0A2C9UAQ7</accession>
<proteinExistence type="predicted"/>
<gene>
    <name evidence="1" type="ORF">MANES_16G079000</name>
</gene>
<dbReference type="EMBL" id="CM004402">
    <property type="protein sequence ID" value="OAY26840.1"/>
    <property type="molecule type" value="Genomic_DNA"/>
</dbReference>
<reference evidence="1" key="1">
    <citation type="submission" date="2016-02" db="EMBL/GenBank/DDBJ databases">
        <title>WGS assembly of Manihot esculenta.</title>
        <authorList>
            <person name="Bredeson J.V."/>
            <person name="Prochnik S.E."/>
            <person name="Lyons J.B."/>
            <person name="Schmutz J."/>
            <person name="Grimwood J."/>
            <person name="Vrebalov J."/>
            <person name="Bart R.S."/>
            <person name="Amuge T."/>
            <person name="Ferguson M.E."/>
            <person name="Green R."/>
            <person name="Putnam N."/>
            <person name="Stites J."/>
            <person name="Rounsley S."/>
            <person name="Rokhsar D.S."/>
        </authorList>
    </citation>
    <scope>NUCLEOTIDE SEQUENCE [LARGE SCALE GENOMIC DNA]</scope>
    <source>
        <tissue evidence="1">Leaf</tissue>
    </source>
</reference>
<protein>
    <submittedName>
        <fullName evidence="1">Uncharacterized protein</fullName>
    </submittedName>
</protein>
<dbReference type="AlphaFoldDB" id="A0A2C9UAQ7"/>
<evidence type="ECO:0000313" key="1">
    <source>
        <dbReference type="EMBL" id="OAY26840.1"/>
    </source>
</evidence>